<dbReference type="Gene3D" id="3.30.565.10">
    <property type="entry name" value="Histidine kinase-like ATPase, C-terminal domain"/>
    <property type="match status" value="1"/>
</dbReference>
<dbReference type="EC" id="2.7.13.3" evidence="2"/>
<dbReference type="InterPro" id="IPR001789">
    <property type="entry name" value="Sig_transdc_resp-reg_receiver"/>
</dbReference>
<accession>A0ABW8PYP4</accession>
<dbReference type="CDD" id="cd16916">
    <property type="entry name" value="HATPase_CheA-like"/>
    <property type="match status" value="1"/>
</dbReference>
<keyword evidence="14" id="KW-1185">Reference proteome</keyword>
<dbReference type="PROSITE" id="PS50109">
    <property type="entry name" value="HIS_KIN"/>
    <property type="match status" value="1"/>
</dbReference>
<dbReference type="InterPro" id="IPR011006">
    <property type="entry name" value="CheY-like_superfamily"/>
</dbReference>
<feature type="modified residue" description="Phosphohistidine" evidence="7">
    <location>
        <position position="48"/>
    </location>
</feature>
<dbReference type="SMART" id="SM00260">
    <property type="entry name" value="CheW"/>
    <property type="match status" value="1"/>
</dbReference>
<keyword evidence="3 8" id="KW-0597">Phosphoprotein</keyword>
<dbReference type="SUPFAM" id="SSF55874">
    <property type="entry name" value="ATPase domain of HSP90 chaperone/DNA topoisomerase II/histidine kinase"/>
    <property type="match status" value="1"/>
</dbReference>
<feature type="domain" description="CheW-like" evidence="11">
    <location>
        <begin position="466"/>
        <end position="601"/>
    </location>
</feature>
<gene>
    <name evidence="13" type="ORF">V6U78_06955</name>
</gene>
<name>A0ABW8PYP4_9GAMM</name>
<dbReference type="Pfam" id="PF01584">
    <property type="entry name" value="CheW"/>
    <property type="match status" value="1"/>
</dbReference>
<proteinExistence type="predicted"/>
<dbReference type="Gene3D" id="1.20.120.160">
    <property type="entry name" value="HPT domain"/>
    <property type="match status" value="1"/>
</dbReference>
<dbReference type="InterPro" id="IPR002545">
    <property type="entry name" value="CheW-lke_dom"/>
</dbReference>
<dbReference type="Proteomes" id="UP001621714">
    <property type="component" value="Unassembled WGS sequence"/>
</dbReference>
<dbReference type="InterPro" id="IPR036890">
    <property type="entry name" value="HATPase_C_sf"/>
</dbReference>
<evidence type="ECO:0000256" key="4">
    <source>
        <dbReference type="ARBA" id="ARBA00022679"/>
    </source>
</evidence>
<dbReference type="Pfam" id="PF00072">
    <property type="entry name" value="Response_reg"/>
    <property type="match status" value="1"/>
</dbReference>
<evidence type="ECO:0000256" key="7">
    <source>
        <dbReference type="PROSITE-ProRule" id="PRU00110"/>
    </source>
</evidence>
<comment type="caution">
    <text evidence="13">The sequence shown here is derived from an EMBL/GenBank/DDBJ whole genome shotgun (WGS) entry which is preliminary data.</text>
</comment>
<dbReference type="Pfam" id="PF02895">
    <property type="entry name" value="H-kinase_dim"/>
    <property type="match status" value="1"/>
</dbReference>
<dbReference type="InterPro" id="IPR051315">
    <property type="entry name" value="Bact_Chemotaxis_CheA"/>
</dbReference>
<evidence type="ECO:0000256" key="5">
    <source>
        <dbReference type="ARBA" id="ARBA00022777"/>
    </source>
</evidence>
<dbReference type="InterPro" id="IPR004105">
    <property type="entry name" value="CheA-like_dim"/>
</dbReference>
<dbReference type="SUPFAM" id="SSF52172">
    <property type="entry name" value="CheY-like"/>
    <property type="match status" value="1"/>
</dbReference>
<evidence type="ECO:0000313" key="13">
    <source>
        <dbReference type="EMBL" id="MFK7160773.1"/>
    </source>
</evidence>
<dbReference type="RefSeq" id="WP_405338819.1">
    <property type="nucleotide sequence ID" value="NZ_JBANFI010000004.1"/>
</dbReference>
<organism evidence="13 14">
    <name type="scientific">Marinospirillum alkalitolerans</name>
    <dbReference type="NCBI Taxonomy" id="3123374"/>
    <lineage>
        <taxon>Bacteria</taxon>
        <taxon>Pseudomonadati</taxon>
        <taxon>Pseudomonadota</taxon>
        <taxon>Gammaproteobacteria</taxon>
        <taxon>Oceanospirillales</taxon>
        <taxon>Oceanospirillaceae</taxon>
        <taxon>Marinospirillum</taxon>
    </lineage>
</organism>
<dbReference type="InterPro" id="IPR004358">
    <property type="entry name" value="Sig_transdc_His_kin-like_C"/>
</dbReference>
<feature type="domain" description="HPt" evidence="12">
    <location>
        <begin position="1"/>
        <end position="108"/>
    </location>
</feature>
<dbReference type="SUPFAM" id="SSF47226">
    <property type="entry name" value="Histidine-containing phosphotransfer domain, HPT domain"/>
    <property type="match status" value="1"/>
</dbReference>
<evidence type="ECO:0000259" key="10">
    <source>
        <dbReference type="PROSITE" id="PS50110"/>
    </source>
</evidence>
<evidence type="ECO:0000259" key="12">
    <source>
        <dbReference type="PROSITE" id="PS50894"/>
    </source>
</evidence>
<evidence type="ECO:0000313" key="14">
    <source>
        <dbReference type="Proteomes" id="UP001621714"/>
    </source>
</evidence>
<dbReference type="EMBL" id="JBANFI010000004">
    <property type="protein sequence ID" value="MFK7160773.1"/>
    <property type="molecule type" value="Genomic_DNA"/>
</dbReference>
<comment type="catalytic activity">
    <reaction evidence="1">
        <text>ATP + protein L-histidine = ADP + protein N-phospho-L-histidine.</text>
        <dbReference type="EC" id="2.7.13.3"/>
    </reaction>
</comment>
<dbReference type="InterPro" id="IPR036061">
    <property type="entry name" value="CheW-like_dom_sf"/>
</dbReference>
<dbReference type="PANTHER" id="PTHR43395">
    <property type="entry name" value="SENSOR HISTIDINE KINASE CHEA"/>
    <property type="match status" value="1"/>
</dbReference>
<feature type="domain" description="Response regulatory" evidence="10">
    <location>
        <begin position="618"/>
        <end position="734"/>
    </location>
</feature>
<keyword evidence="5 13" id="KW-0418">Kinase</keyword>
<evidence type="ECO:0000256" key="2">
    <source>
        <dbReference type="ARBA" id="ARBA00012438"/>
    </source>
</evidence>
<evidence type="ECO:0000256" key="8">
    <source>
        <dbReference type="PROSITE-ProRule" id="PRU00169"/>
    </source>
</evidence>
<evidence type="ECO:0000259" key="9">
    <source>
        <dbReference type="PROSITE" id="PS50109"/>
    </source>
</evidence>
<dbReference type="Gene3D" id="3.40.50.2300">
    <property type="match status" value="1"/>
</dbReference>
<dbReference type="InterPro" id="IPR003594">
    <property type="entry name" value="HATPase_dom"/>
</dbReference>
<evidence type="ECO:0000256" key="6">
    <source>
        <dbReference type="ARBA" id="ARBA00023012"/>
    </source>
</evidence>
<reference evidence="13 14" key="1">
    <citation type="submission" date="2024-02" db="EMBL/GenBank/DDBJ databases">
        <title>Marinospirillum sp. MEB 164 isolated from Lonar lake sediment.</title>
        <authorList>
            <person name="Joshi A."/>
            <person name="Thite S."/>
        </authorList>
    </citation>
    <scope>NUCLEOTIDE SEQUENCE [LARGE SCALE GENOMIC DNA]</scope>
    <source>
        <strain evidence="13 14">MEB164</strain>
    </source>
</reference>
<dbReference type="SMART" id="SM00448">
    <property type="entry name" value="REC"/>
    <property type="match status" value="1"/>
</dbReference>
<feature type="domain" description="Histidine kinase" evidence="9">
    <location>
        <begin position="258"/>
        <end position="464"/>
    </location>
</feature>
<dbReference type="PROSITE" id="PS50110">
    <property type="entry name" value="RESPONSE_REGULATORY"/>
    <property type="match status" value="1"/>
</dbReference>
<dbReference type="GO" id="GO:0004673">
    <property type="term" value="F:protein histidine kinase activity"/>
    <property type="evidence" value="ECO:0007669"/>
    <property type="project" value="UniProtKB-EC"/>
</dbReference>
<keyword evidence="6" id="KW-0902">Two-component regulatory system</keyword>
<dbReference type="SMART" id="SM00387">
    <property type="entry name" value="HATPase_c"/>
    <property type="match status" value="1"/>
</dbReference>
<dbReference type="InterPro" id="IPR036641">
    <property type="entry name" value="HPT_dom_sf"/>
</dbReference>
<dbReference type="PANTHER" id="PTHR43395:SF1">
    <property type="entry name" value="CHEMOTAXIS PROTEIN CHEA"/>
    <property type="match status" value="1"/>
</dbReference>
<sequence>MPLDIQRFIQRFIEEARDQLQQVNQGLDQLQPGAVDSEQIHRLFRALHTLKGSSRMLKLLPLTHLAHSGEDLLSALREPDAVLDAQALDLLYQVHDGLQQLVEQLAQEPDPSLLPEADEALCRALTEAAQAVQRQGAEMSSEAVAPEAVAEAEAFAPAQALASLTASQPSPTMPQPRQQAAAVIDEVRPELQTSTSVRVSLERLDELLQKLGEVVQCQAAFPVMLRQMKPLQQQTLAALPPELSQAWVQHQREWRDRVAAQSQLMEDLYDQLLQLRMLPLSQVFDPAARLVREQARALGKQAQCHIEGAQLELDRQLIDQLADPLVHLLSNALDHGIETPEVRLAAGKPAQGHIQLEAQQDGHWAVIRLSDDGAGIDPQRVAEKARHKKLVTAEELATMSEAEMMQLIFTPGFSTSELITEFSGRGVGLDVVRRKVQDDLKGTLQITSQVGQGTCFTLRLPLSLARMRVLLVACQGRLFGFGAQYVVELLRTRSEDLLDFAQGPAVVVHNEFVPCIPLSQLLGLGQPKRTSSSLLLLIIKLQHSKLALEIDALVDEKDLLIEPLPPLLRAGEKLVTGLVHYGKDELVSLLHPPRLMATFRQQRQTPRPRAEAPTSAKRILVVDDSLSTREIERDLLQAWGYQVVLAEQGAEGLEKAQQQVFDAVITDVEMPIMDGFSLTAALRQLEAYQHCPILILTSREKEEDKRRGLEVGADAYLVKGSFDQSSLIDTLQLLLGDATGAETPLVPQR</sequence>
<evidence type="ECO:0000259" key="11">
    <source>
        <dbReference type="PROSITE" id="PS50851"/>
    </source>
</evidence>
<dbReference type="InterPro" id="IPR005467">
    <property type="entry name" value="His_kinase_dom"/>
</dbReference>
<dbReference type="PRINTS" id="PR00344">
    <property type="entry name" value="BCTRLSENSOR"/>
</dbReference>
<dbReference type="InterPro" id="IPR008207">
    <property type="entry name" value="Sig_transdc_His_kin_Hpt_dom"/>
</dbReference>
<evidence type="ECO:0000256" key="1">
    <source>
        <dbReference type="ARBA" id="ARBA00000085"/>
    </source>
</evidence>
<dbReference type="PROSITE" id="PS50851">
    <property type="entry name" value="CHEW"/>
    <property type="match status" value="1"/>
</dbReference>
<feature type="modified residue" description="4-aspartylphosphate" evidence="8">
    <location>
        <position position="667"/>
    </location>
</feature>
<keyword evidence="4 13" id="KW-0808">Transferase</keyword>
<dbReference type="Pfam" id="PF02518">
    <property type="entry name" value="HATPase_c"/>
    <property type="match status" value="1"/>
</dbReference>
<dbReference type="SUPFAM" id="SSF50341">
    <property type="entry name" value="CheW-like"/>
    <property type="match status" value="1"/>
</dbReference>
<dbReference type="Pfam" id="PF01627">
    <property type="entry name" value="Hpt"/>
    <property type="match status" value="1"/>
</dbReference>
<dbReference type="PROSITE" id="PS50894">
    <property type="entry name" value="HPT"/>
    <property type="match status" value="1"/>
</dbReference>
<evidence type="ECO:0000256" key="3">
    <source>
        <dbReference type="ARBA" id="ARBA00022553"/>
    </source>
</evidence>
<protein>
    <recommendedName>
        <fullName evidence="2">histidine kinase</fullName>
        <ecNumber evidence="2">2.7.13.3</ecNumber>
    </recommendedName>
</protein>
<dbReference type="SMART" id="SM00073">
    <property type="entry name" value="HPT"/>
    <property type="match status" value="1"/>
</dbReference>
<dbReference type="CDD" id="cd00088">
    <property type="entry name" value="HPT"/>
    <property type="match status" value="1"/>
</dbReference>